<protein>
    <submittedName>
        <fullName evidence="3">Transposase</fullName>
    </submittedName>
</protein>
<gene>
    <name evidence="3" type="ORF">BK742_03460</name>
</gene>
<keyword evidence="1" id="KW-0238">DNA-binding</keyword>
<evidence type="ECO:0000259" key="2">
    <source>
        <dbReference type="Pfam" id="PF07282"/>
    </source>
</evidence>
<dbReference type="NCBIfam" id="TIGR01766">
    <property type="entry name" value="IS200/IS605 family accessory protein TnpB-like domain"/>
    <property type="match status" value="1"/>
</dbReference>
<accession>A0A243BP67</accession>
<evidence type="ECO:0000313" key="3">
    <source>
        <dbReference type="EMBL" id="OTY48994.1"/>
    </source>
</evidence>
<dbReference type="NCBIfam" id="NF040570">
    <property type="entry name" value="guided_TnpB"/>
    <property type="match status" value="1"/>
</dbReference>
<dbReference type="InterPro" id="IPR010095">
    <property type="entry name" value="Cas12f1-like_TNB"/>
</dbReference>
<feature type="domain" description="Cas12f1-like TNB" evidence="2">
    <location>
        <begin position="353"/>
        <end position="417"/>
    </location>
</feature>
<proteinExistence type="predicted"/>
<evidence type="ECO:0000256" key="1">
    <source>
        <dbReference type="ARBA" id="ARBA00023125"/>
    </source>
</evidence>
<comment type="caution">
    <text evidence="3">The sequence shown here is derived from an EMBL/GenBank/DDBJ whole genome shotgun (WGS) entry which is preliminary data.</text>
</comment>
<sequence>MTYLSIAVKVMKYQIVCPVNIEWKTFEIYLRTLSYHFRTIGNRTIQKLWEYDNQSLKHFKDTGQYPSAQQLYGCTQKTISGYIYDQLKEEYQDINKANMSTTLQKTIKTWNSRKKEIWSGEMSIPSFRNNLPIDIHGNSIQIIKEKSGDYIASVSLFSSKIIKENDLPNGKILVKLSTRKQNSMKVILDRIIDSTYAKGACMLHKHKKKWYLSITYKSNIKEELKFDEDLIMGIDMGKINVLYFAFNKGLVRGGISGEEIEAFRKKIEHRRISLLRQGKYCSGNRIGKGRKKRIKPIEVLNDKIAKFRNATNHKYANYIVQQCLKYNCGTIQLEDLQGISKEQTFLKNWTYFDLQEKIKNQANQYGIKVVKIDPSYTSQRCSECGYIHKNNRQNQSTFECQQCSFKVHADYNAAKNISVYNIEKVIQKQLKLQEKLNLTKYKEQYIEQMENIN</sequence>
<reference evidence="3 4" key="1">
    <citation type="submission" date="2016-10" db="EMBL/GenBank/DDBJ databases">
        <title>Comparative genomics of Bacillus thuringiensis reveals a path to pathogens against multiple invertebrate hosts.</title>
        <authorList>
            <person name="Zheng J."/>
            <person name="Gao Q."/>
            <person name="Liu H."/>
            <person name="Peng D."/>
            <person name="Ruan L."/>
            <person name="Sun M."/>
        </authorList>
    </citation>
    <scope>NUCLEOTIDE SEQUENCE [LARGE SCALE GENOMIC DNA]</scope>
    <source>
        <strain evidence="3">BGSC 4BX1</strain>
    </source>
</reference>
<name>A0A243BP67_BACTU</name>
<dbReference type="AlphaFoldDB" id="A0A243BP67"/>
<dbReference type="GO" id="GO:0003677">
    <property type="term" value="F:DNA binding"/>
    <property type="evidence" value="ECO:0007669"/>
    <property type="project" value="UniProtKB-KW"/>
</dbReference>
<dbReference type="EMBL" id="NFDL01000012">
    <property type="protein sequence ID" value="OTY48994.1"/>
    <property type="molecule type" value="Genomic_DNA"/>
</dbReference>
<organism evidence="3 4">
    <name type="scientific">Bacillus thuringiensis serovar pingluonsis</name>
    <dbReference type="NCBI Taxonomy" id="180881"/>
    <lineage>
        <taxon>Bacteria</taxon>
        <taxon>Bacillati</taxon>
        <taxon>Bacillota</taxon>
        <taxon>Bacilli</taxon>
        <taxon>Bacillales</taxon>
        <taxon>Bacillaceae</taxon>
        <taxon>Bacillus</taxon>
        <taxon>Bacillus cereus group</taxon>
    </lineage>
</organism>
<dbReference type="Pfam" id="PF07282">
    <property type="entry name" value="Cas12f1-like_TNB"/>
    <property type="match status" value="1"/>
</dbReference>
<dbReference type="Proteomes" id="UP000195089">
    <property type="component" value="Unassembled WGS sequence"/>
</dbReference>
<evidence type="ECO:0000313" key="4">
    <source>
        <dbReference type="Proteomes" id="UP000195089"/>
    </source>
</evidence>